<dbReference type="AlphaFoldDB" id="A0A7R9BFY9"/>
<dbReference type="Proteomes" id="UP000678499">
    <property type="component" value="Unassembled WGS sequence"/>
</dbReference>
<organism evidence="2">
    <name type="scientific">Notodromas monacha</name>
    <dbReference type="NCBI Taxonomy" id="399045"/>
    <lineage>
        <taxon>Eukaryota</taxon>
        <taxon>Metazoa</taxon>
        <taxon>Ecdysozoa</taxon>
        <taxon>Arthropoda</taxon>
        <taxon>Crustacea</taxon>
        <taxon>Oligostraca</taxon>
        <taxon>Ostracoda</taxon>
        <taxon>Podocopa</taxon>
        <taxon>Podocopida</taxon>
        <taxon>Cypridocopina</taxon>
        <taxon>Cypridoidea</taxon>
        <taxon>Cyprididae</taxon>
        <taxon>Notodromas</taxon>
    </lineage>
</organism>
<accession>A0A7R9BFY9</accession>
<feature type="chain" id="PRO_5036210005" evidence="1">
    <location>
        <begin position="24"/>
        <end position="332"/>
    </location>
</feature>
<evidence type="ECO:0000313" key="3">
    <source>
        <dbReference type="Proteomes" id="UP000678499"/>
    </source>
</evidence>
<keyword evidence="3" id="KW-1185">Reference proteome</keyword>
<evidence type="ECO:0000256" key="1">
    <source>
        <dbReference type="SAM" id="SignalP"/>
    </source>
</evidence>
<feature type="signal peptide" evidence="1">
    <location>
        <begin position="1"/>
        <end position="23"/>
    </location>
</feature>
<name>A0A7R9BFY9_9CRUS</name>
<dbReference type="EMBL" id="CAJPEX010000247">
    <property type="protein sequence ID" value="CAG0914567.1"/>
    <property type="molecule type" value="Genomic_DNA"/>
</dbReference>
<protein>
    <submittedName>
        <fullName evidence="2">Uncharacterized protein</fullName>
    </submittedName>
</protein>
<proteinExistence type="predicted"/>
<gene>
    <name evidence="2" type="ORF">NMOB1V02_LOCUS2245</name>
</gene>
<keyword evidence="1" id="KW-0732">Signal</keyword>
<dbReference type="EMBL" id="OA882284">
    <property type="protein sequence ID" value="CAD7274415.1"/>
    <property type="molecule type" value="Genomic_DNA"/>
</dbReference>
<sequence length="332" mass="35887">MNAILKLTTFLLAICSFLSVARCQLASAAVGLKGFNPLLLKELSRCKQTWQVISARENPPEVSKCVYSLLMAAGQMQSNPQKISAPVPFKSLDPLLMPGTGTLSSQVMFGEITNAYVTGLSTAFAPGNMKVKYSRQTKNIAIILMPSAPGIRLQANYTAALDVSALMGGQSRFLPAFTTGNVIVDAAKFVSELTLKMVKQKITGLLRAKSGNCTVETGRMQVKIVGSDSKDAFAKFVSELTLKMVKQKITGLLRAKSGNCTVETGRMQVKIVGSDSKDAFVRIHSEFLNSADGTEIVANELKRMICATMTRNLLTLLQIGWKGLDKILELPV</sequence>
<reference evidence="2" key="1">
    <citation type="submission" date="2020-11" db="EMBL/GenBank/DDBJ databases">
        <authorList>
            <person name="Tran Van P."/>
        </authorList>
    </citation>
    <scope>NUCLEOTIDE SEQUENCE</scope>
</reference>
<evidence type="ECO:0000313" key="2">
    <source>
        <dbReference type="EMBL" id="CAD7274415.1"/>
    </source>
</evidence>